<dbReference type="SUPFAM" id="SSF103647">
    <property type="entry name" value="TSP type-3 repeat"/>
    <property type="match status" value="1"/>
</dbReference>
<dbReference type="KEGG" id="phal:H9I45_04875"/>
<organism evidence="5 6">
    <name type="scientific">Polaribacter haliotis</name>
    <dbReference type="NCBI Taxonomy" id="1888915"/>
    <lineage>
        <taxon>Bacteria</taxon>
        <taxon>Pseudomonadati</taxon>
        <taxon>Bacteroidota</taxon>
        <taxon>Flavobacteriia</taxon>
        <taxon>Flavobacteriales</taxon>
        <taxon>Flavobacteriaceae</taxon>
    </lineage>
</organism>
<feature type="chain" id="PRO_5032619024" evidence="3">
    <location>
        <begin position="26"/>
        <end position="1643"/>
    </location>
</feature>
<gene>
    <name evidence="5" type="ORF">H9I45_04875</name>
</gene>
<dbReference type="OrthoDB" id="2582440at2"/>
<sequence>MTPKSKSKWYFVPFIMLFISLNSYAQTTILSENFSSASGTNPPTGWTNVRNSGNTGQIWNFNDTNPNITTGGFSGNYAILDSDGYGNGSSQNVTLTSPSFNASSYNTLTLSFNNQFRFYTNGESGTIEVFNGSNWITVDTYTSNTNYPTPALRTYNILAAANGATNARVRFTYVGSWGYWWAIDNVKVEGTSSTPKIPITITATANTKQEGDADPTLNYTITSGTLDSGDTSLTGSLSRTAGEAIGAYNITQGTVTNANNPKYNITFVSALFTITAKDTDGDGYEDSVDIDDDNDGILDTDENCVIPGAATPTVDAETWVDGDYSIFGIGNNTNGLGYRESGFQQAAYQRGIGLTVLDDSSTNYVTESPTSSSSPLSLNDKVYFGTNPTTSSNDGVVTFTSTYYSPDYVNNPGSTPDIGCSSTPNGRNSELRTTTSSEFSSGNSSRAIYVVPERASTTGDSYSVNIAFSTPIYAFSFDINDVFDTNGSSDLEYTLEVFADGKLLAFMKADNFGNDVAGTMELYRGNKTTLENGSINIGNQTEATIGFINSTAINNVEIRTTIVNGSTDVCARDAHGLDNFAYGTSGQSCFADDLDVDGDGITNDKDLDSDNDGIPDNIEAQTTIGYIAPNYAYTANGLDTAYGTGLVAQNTDGTGNADYVDFDSDGDTVFDIVEVGLAAKDTDSDGKSNGTVGDNGLDNSLYAADDFSDVNANINNPTLLQDSDNDALTVGDVDYRDAHSSGIPMITQIYNDGTSRVIEVTNIHTTNSILANTVKLNLFRNKNGDQTGIVPDVTYSIPTQLAPGTSFLITNSASVFSGTVNNAITNLSGANDILIFSHPKGISSGINDWKNRYETTSNFADNTIYVRNDEATENNKTFTESEWIAFVEDDLNPYRDIATGGPERHPHAPIISEVTSAVSTSNLSLGTHKVNPTIRFGNTWSNGFPDKTRRVIINQDYATTTGLTARKLTINANRKLTITNNLLVVTEDIEFGAASSELRLAGSSQLIQVHNNSSGVTGNGKMFIDQNSPIASKYRYNYMSSPVGGTSYTLADVLKDGTTPTSANSTATNIDFVSGYDGATDSPIKISDYWIYTYASANGNRSNWNQKKSTGSIPVTDGFTLKGSGAAQNYTFVGTPNDGNLNTAVGGNESYLVGNPYPSAISVQRFIEDNRNSIDGTLYFWQHAGEKDSSSSNEAGHYYTGYIGGYATRNISMGIAANSVSNSGAFDISMEAENASHNATTSTDLENTTVVLDAATEYVDFGLIPRGIENLRLNYKSLTPKKIRVLVNGSSIGDFDVPISVPYTDFDIPVCIERNSSVRIESLDLNILYLNKIVIKDDDGKIPCAPSVGTGYTYTSPLEYIAIGQGFFISGDTDGGAIQFNNSQRESIAEGAKSTFFKPNAKHKKGTNRRKKLPIIKLGLNYTDHLNSKMHRQIGISFKGSNSFKFDKGYDSYLFDLSATDFYWKFPKQDQPYAIAGVENISEDLQIPLEIVLAKKDSISIEIDEWTLENTSLYILDKLTNISYDLTNDKVNLELEKGTYSDRFYVTFKKAQTLSTDDEIANKNVSIYYSKPNQEIHINTINGTIVQKAFLYTILGQEINSWKLIKDEALESNILKVNNLSKAVYILKLKTDKGDVSKKILIN</sequence>
<evidence type="ECO:0000313" key="5">
    <source>
        <dbReference type="EMBL" id="QOD61784.1"/>
    </source>
</evidence>
<reference evidence="5 6" key="1">
    <citation type="journal article" date="2016" name="Int. J. Syst. Evol. Microbiol.">
        <title>Polaribacter haliotis sp. nov., isolated from the gut of abalone Haliotis discus hannai.</title>
        <authorList>
            <person name="Kim Y.O."/>
            <person name="Park I.S."/>
            <person name="Park S."/>
            <person name="Nam B.H."/>
            <person name="Park J.M."/>
            <person name="Kim D.G."/>
            <person name="Yoon J.H."/>
        </authorList>
    </citation>
    <scope>NUCLEOTIDE SEQUENCE [LARGE SCALE GENOMIC DNA]</scope>
    <source>
        <strain evidence="5 6">KCTC 52418</strain>
    </source>
</reference>
<evidence type="ECO:0000256" key="3">
    <source>
        <dbReference type="SAM" id="SignalP"/>
    </source>
</evidence>
<accession>A0A7L8AIK7</accession>
<dbReference type="InterPro" id="IPR041286">
    <property type="entry name" value="MBG_2"/>
</dbReference>
<feature type="signal peptide" evidence="3">
    <location>
        <begin position="1"/>
        <end position="25"/>
    </location>
</feature>
<dbReference type="Gene3D" id="4.10.1080.10">
    <property type="entry name" value="TSP type-3 repeat"/>
    <property type="match status" value="1"/>
</dbReference>
<dbReference type="Pfam" id="PF18676">
    <property type="entry name" value="MBG_2"/>
    <property type="match status" value="1"/>
</dbReference>
<evidence type="ECO:0000256" key="1">
    <source>
        <dbReference type="ARBA" id="ARBA00022729"/>
    </source>
</evidence>
<dbReference type="Proteomes" id="UP000516764">
    <property type="component" value="Chromosome"/>
</dbReference>
<dbReference type="NCBIfam" id="TIGR04183">
    <property type="entry name" value="Por_Secre_tail"/>
    <property type="match status" value="1"/>
</dbReference>
<dbReference type="InterPro" id="IPR028974">
    <property type="entry name" value="TSP_type-3_rpt"/>
</dbReference>
<dbReference type="RefSeq" id="WP_140422727.1">
    <property type="nucleotide sequence ID" value="NZ_CP061813.1"/>
</dbReference>
<evidence type="ECO:0000256" key="2">
    <source>
        <dbReference type="SAM" id="MobiDB-lite"/>
    </source>
</evidence>
<dbReference type="EMBL" id="CP061813">
    <property type="protein sequence ID" value="QOD61784.1"/>
    <property type="molecule type" value="Genomic_DNA"/>
</dbReference>
<proteinExistence type="predicted"/>
<name>A0A7L8AIK7_9FLAO</name>
<evidence type="ECO:0000259" key="4">
    <source>
        <dbReference type="Pfam" id="PF18676"/>
    </source>
</evidence>
<dbReference type="InterPro" id="IPR026444">
    <property type="entry name" value="Secre_tail"/>
</dbReference>
<feature type="compositionally biased region" description="Low complexity" evidence="2">
    <location>
        <begin position="433"/>
        <end position="442"/>
    </location>
</feature>
<protein>
    <submittedName>
        <fullName evidence="5">T9SS type A sorting domain-containing protein</fullName>
    </submittedName>
</protein>
<keyword evidence="1 3" id="KW-0732">Signal</keyword>
<feature type="region of interest" description="Disordered" evidence="2">
    <location>
        <begin position="414"/>
        <end position="442"/>
    </location>
</feature>
<keyword evidence="6" id="KW-1185">Reference proteome</keyword>
<feature type="domain" description="MBG" evidence="4">
    <location>
        <begin position="199"/>
        <end position="273"/>
    </location>
</feature>
<feature type="compositionally biased region" description="Polar residues" evidence="2">
    <location>
        <begin position="420"/>
        <end position="432"/>
    </location>
</feature>
<dbReference type="GO" id="GO:0005509">
    <property type="term" value="F:calcium ion binding"/>
    <property type="evidence" value="ECO:0007669"/>
    <property type="project" value="InterPro"/>
</dbReference>
<evidence type="ECO:0000313" key="6">
    <source>
        <dbReference type="Proteomes" id="UP000516764"/>
    </source>
</evidence>